<dbReference type="RefSeq" id="WP_118336474.1">
    <property type="nucleotide sequence ID" value="NZ_AP025567.1"/>
</dbReference>
<sequence length="266" mass="31010">MDDFLEMVEEELLHQKVLLKKSKQVLRKAAEGALRCRARKERTAIYWIKREGGRQQEVNISDQNDLIQALLDRKISEVTLAAAERNIRALQKLKEQYQSNAFTDIIRELSKSYRDAVAALGSAQTLDEEGKPIQYHFDPEKHIHETNCGLMVRSKSEVIITNTLTGYGIPFSYEKDFPRYEGDEWPLQPDFAFDLPNGEVKLWEHLGMLTKEKYCKHNADKLYWYQKLGFHIGRNLIITQDDAKGNCSSPYIDKMIRGHLLPYYRR</sequence>
<name>A0A415DVZ7_9FIRM</name>
<evidence type="ECO:0000256" key="1">
    <source>
        <dbReference type="SAM" id="Coils"/>
    </source>
</evidence>
<dbReference type="OrthoDB" id="9763310at2"/>
<keyword evidence="1" id="KW-0175">Coiled coil</keyword>
<gene>
    <name evidence="2" type="ORF">DW099_17015</name>
</gene>
<dbReference type="AlphaFoldDB" id="A0A415DVZ7"/>
<accession>A0A415DVZ7</accession>
<protein>
    <submittedName>
        <fullName evidence="2">Uncharacterized protein</fullName>
    </submittedName>
</protein>
<comment type="caution">
    <text evidence="2">The sequence shown here is derived from an EMBL/GenBank/DDBJ whole genome shotgun (WGS) entry which is preliminary data.</text>
</comment>
<organism evidence="2 3">
    <name type="scientific">Emergencia timonensis</name>
    <dbReference type="NCBI Taxonomy" id="1776384"/>
    <lineage>
        <taxon>Bacteria</taxon>
        <taxon>Bacillati</taxon>
        <taxon>Bacillota</taxon>
        <taxon>Clostridia</taxon>
        <taxon>Peptostreptococcales</taxon>
        <taxon>Anaerovoracaceae</taxon>
        <taxon>Emergencia</taxon>
    </lineage>
</organism>
<dbReference type="STRING" id="1776384.GCA_900086585_01331"/>
<proteinExistence type="predicted"/>
<reference evidence="2 3" key="1">
    <citation type="submission" date="2018-08" db="EMBL/GenBank/DDBJ databases">
        <title>A genome reference for cultivated species of the human gut microbiota.</title>
        <authorList>
            <person name="Zou Y."/>
            <person name="Xue W."/>
            <person name="Luo G."/>
        </authorList>
    </citation>
    <scope>NUCLEOTIDE SEQUENCE [LARGE SCALE GENOMIC DNA]</scope>
    <source>
        <strain evidence="2 3">AM07-24</strain>
    </source>
</reference>
<keyword evidence="3" id="KW-1185">Reference proteome</keyword>
<feature type="coiled-coil region" evidence="1">
    <location>
        <begin position="73"/>
        <end position="100"/>
    </location>
</feature>
<dbReference type="Proteomes" id="UP000284841">
    <property type="component" value="Unassembled WGS sequence"/>
</dbReference>
<evidence type="ECO:0000313" key="2">
    <source>
        <dbReference type="EMBL" id="RHJ84672.1"/>
    </source>
</evidence>
<dbReference type="EMBL" id="QRMS01000006">
    <property type="protein sequence ID" value="RHJ84672.1"/>
    <property type="molecule type" value="Genomic_DNA"/>
</dbReference>
<evidence type="ECO:0000313" key="3">
    <source>
        <dbReference type="Proteomes" id="UP000284841"/>
    </source>
</evidence>